<evidence type="ECO:0000256" key="2">
    <source>
        <dbReference type="ARBA" id="ARBA00022642"/>
    </source>
</evidence>
<dbReference type="EC" id="3.5.1.19" evidence="6"/>
<feature type="domain" description="Isochorismatase-like" evidence="9">
    <location>
        <begin position="8"/>
        <end position="201"/>
    </location>
</feature>
<dbReference type="Pfam" id="PF00857">
    <property type="entry name" value="Isochorismatase"/>
    <property type="match status" value="1"/>
</dbReference>
<sequence length="204" mass="22376">MRENSGRVLIVTDVQRDFCEGGALAVPRGEEVVRPINRLAQNYDLVVLTQDWHPANHQSFASQHPGRQPFEEMDFPYGLQTLWPDHCVQGSPGADFHPDLSVPHAALIIRKGFRAAVDSYSAFAEADGSVTGLGAYLRDRDVRHVDCVGLATDFCVAWSAEDAARQGFRVRVFQDACRAIDLNGSLEAAWARLSARGVALTQVG</sequence>
<protein>
    <recommendedName>
        <fullName evidence="8">Nicotinamidase</fullName>
        <ecNumber evidence="6">3.5.1.19</ecNumber>
    </recommendedName>
    <alternativeName>
        <fullName evidence="7">Nicotinamide deamidase</fullName>
    </alternativeName>
</protein>
<evidence type="ECO:0000256" key="3">
    <source>
        <dbReference type="ARBA" id="ARBA00022723"/>
    </source>
</evidence>
<dbReference type="EMBL" id="NOXS01000033">
    <property type="protein sequence ID" value="OYQ18102.1"/>
    <property type="molecule type" value="Genomic_DNA"/>
</dbReference>
<dbReference type="GO" id="GO:0046872">
    <property type="term" value="F:metal ion binding"/>
    <property type="evidence" value="ECO:0007669"/>
    <property type="project" value="UniProtKB-KW"/>
</dbReference>
<keyword evidence="3" id="KW-0479">Metal-binding</keyword>
<dbReference type="AlphaFoldDB" id="A0A255XMG9"/>
<reference evidence="10 11" key="1">
    <citation type="submission" date="2017-07" db="EMBL/GenBank/DDBJ databases">
        <title>Elstera cyanobacteriorum sp. nov., a novel bacterium isolated from cyanobacterial aggregates in a eutrophic lake.</title>
        <authorList>
            <person name="Cai H."/>
        </authorList>
    </citation>
    <scope>NUCLEOTIDE SEQUENCE [LARGE SCALE GENOMIC DNA]</scope>
    <source>
        <strain evidence="10 11">TH019</strain>
    </source>
</reference>
<evidence type="ECO:0000256" key="6">
    <source>
        <dbReference type="ARBA" id="ARBA00039017"/>
    </source>
</evidence>
<comment type="similarity">
    <text evidence="1">Belongs to the isochorismatase family.</text>
</comment>
<dbReference type="PANTHER" id="PTHR11080">
    <property type="entry name" value="PYRAZINAMIDASE/NICOTINAMIDASE"/>
    <property type="match status" value="1"/>
</dbReference>
<dbReference type="GO" id="GO:0019363">
    <property type="term" value="P:pyridine nucleotide biosynthetic process"/>
    <property type="evidence" value="ECO:0007669"/>
    <property type="project" value="UniProtKB-KW"/>
</dbReference>
<evidence type="ECO:0000259" key="9">
    <source>
        <dbReference type="Pfam" id="PF00857"/>
    </source>
</evidence>
<organism evidence="10 11">
    <name type="scientific">Elstera cyanobacteriorum</name>
    <dbReference type="NCBI Taxonomy" id="2022747"/>
    <lineage>
        <taxon>Bacteria</taxon>
        <taxon>Pseudomonadati</taxon>
        <taxon>Pseudomonadota</taxon>
        <taxon>Alphaproteobacteria</taxon>
        <taxon>Rhodospirillales</taxon>
        <taxon>Rhodospirillaceae</taxon>
        <taxon>Elstera</taxon>
    </lineage>
</organism>
<accession>A0A255XMG9</accession>
<dbReference type="SUPFAM" id="SSF52499">
    <property type="entry name" value="Isochorismatase-like hydrolases"/>
    <property type="match status" value="1"/>
</dbReference>
<evidence type="ECO:0000313" key="11">
    <source>
        <dbReference type="Proteomes" id="UP000216361"/>
    </source>
</evidence>
<dbReference type="Gene3D" id="3.40.50.850">
    <property type="entry name" value="Isochorismatase-like"/>
    <property type="match status" value="1"/>
</dbReference>
<proteinExistence type="inferred from homology"/>
<dbReference type="NCBIfam" id="NF008623">
    <property type="entry name" value="PRK11609.1"/>
    <property type="match status" value="1"/>
</dbReference>
<dbReference type="CDD" id="cd01011">
    <property type="entry name" value="nicotinamidase"/>
    <property type="match status" value="1"/>
</dbReference>
<keyword evidence="2" id="KW-0662">Pyridine nucleotide biosynthesis</keyword>
<dbReference type="PANTHER" id="PTHR11080:SF2">
    <property type="entry name" value="LD05707P"/>
    <property type="match status" value="1"/>
</dbReference>
<dbReference type="FunFam" id="3.40.50.850:FF:000006">
    <property type="entry name" value="Bifunctional pyrazinamidase/nicotinamidase"/>
    <property type="match status" value="1"/>
</dbReference>
<dbReference type="GO" id="GO:0008936">
    <property type="term" value="F:nicotinamidase activity"/>
    <property type="evidence" value="ECO:0007669"/>
    <property type="project" value="UniProtKB-EC"/>
</dbReference>
<evidence type="ECO:0000256" key="5">
    <source>
        <dbReference type="ARBA" id="ARBA00037900"/>
    </source>
</evidence>
<dbReference type="OrthoDB" id="9791276at2"/>
<comment type="caution">
    <text evidence="10">The sequence shown here is derived from an EMBL/GenBank/DDBJ whole genome shotgun (WGS) entry which is preliminary data.</text>
</comment>
<evidence type="ECO:0000313" key="10">
    <source>
        <dbReference type="EMBL" id="OYQ18102.1"/>
    </source>
</evidence>
<dbReference type="Proteomes" id="UP000216361">
    <property type="component" value="Unassembled WGS sequence"/>
</dbReference>
<evidence type="ECO:0000256" key="1">
    <source>
        <dbReference type="ARBA" id="ARBA00006336"/>
    </source>
</evidence>
<keyword evidence="11" id="KW-1185">Reference proteome</keyword>
<evidence type="ECO:0000256" key="4">
    <source>
        <dbReference type="ARBA" id="ARBA00022801"/>
    </source>
</evidence>
<gene>
    <name evidence="10" type="ORF">CHR90_14175</name>
</gene>
<dbReference type="InterPro" id="IPR052347">
    <property type="entry name" value="Isochorismatase_Nicotinamidase"/>
</dbReference>
<evidence type="ECO:0000256" key="7">
    <source>
        <dbReference type="ARBA" id="ARBA00043224"/>
    </source>
</evidence>
<name>A0A255XMG9_9PROT</name>
<dbReference type="InterPro" id="IPR036380">
    <property type="entry name" value="Isochorismatase-like_sf"/>
</dbReference>
<dbReference type="RefSeq" id="WP_094409663.1">
    <property type="nucleotide sequence ID" value="NZ_BMJZ01000002.1"/>
</dbReference>
<keyword evidence="4" id="KW-0378">Hydrolase</keyword>
<comment type="pathway">
    <text evidence="5">Cofactor biosynthesis; nicotinate biosynthesis; nicotinate from nicotinamide: step 1/1.</text>
</comment>
<dbReference type="InterPro" id="IPR000868">
    <property type="entry name" value="Isochorismatase-like_dom"/>
</dbReference>
<evidence type="ECO:0000256" key="8">
    <source>
        <dbReference type="ARBA" id="ARBA00072277"/>
    </source>
</evidence>